<dbReference type="RefSeq" id="WP_152168922.1">
    <property type="nucleotide sequence ID" value="NZ_CP045096.1"/>
</dbReference>
<dbReference type="KEGG" id="sphv:F9278_15880"/>
<evidence type="ECO:0000313" key="1">
    <source>
        <dbReference type="EMBL" id="QFQ97446.1"/>
    </source>
</evidence>
<keyword evidence="2" id="KW-1185">Reference proteome</keyword>
<dbReference type="EMBL" id="CP045096">
    <property type="protein sequence ID" value="QFQ97446.1"/>
    <property type="molecule type" value="Genomic_DNA"/>
</dbReference>
<sequence length="90" mass="10630">MATRTFTPEQLEEFDVPYTNLHDEQVDSRRWADTRRCVFRAPDDGKTYEVTYQVPATEHQECDTWFDQDQITAAEVEQVPVTVMQWKPCT</sequence>
<organism evidence="1 2">
    <name type="scientific">Streptomyces phaeolivaceus</name>
    <dbReference type="NCBI Taxonomy" id="2653200"/>
    <lineage>
        <taxon>Bacteria</taxon>
        <taxon>Bacillati</taxon>
        <taxon>Actinomycetota</taxon>
        <taxon>Actinomycetes</taxon>
        <taxon>Kitasatosporales</taxon>
        <taxon>Streptomycetaceae</taxon>
        <taxon>Streptomyces</taxon>
    </lineage>
</organism>
<dbReference type="AlphaFoldDB" id="A0A5P8K334"/>
<gene>
    <name evidence="1" type="ORF">F9278_15880</name>
</gene>
<reference evidence="1 2" key="1">
    <citation type="submission" date="2019-10" db="EMBL/GenBank/DDBJ databases">
        <title>Streptomyces sp. strain GY16 isolated from leaves of Broussonetia papyrifera.</title>
        <authorList>
            <person name="Mo P."/>
        </authorList>
    </citation>
    <scope>NUCLEOTIDE SEQUENCE [LARGE SCALE GENOMIC DNA]</scope>
    <source>
        <strain evidence="1 2">GY16</strain>
    </source>
</reference>
<protein>
    <submittedName>
        <fullName evidence="1">Uncharacterized protein</fullName>
    </submittedName>
</protein>
<name>A0A5P8K334_9ACTN</name>
<accession>A0A5P8K334</accession>
<proteinExistence type="predicted"/>
<evidence type="ECO:0000313" key="2">
    <source>
        <dbReference type="Proteomes" id="UP000327294"/>
    </source>
</evidence>
<dbReference type="Proteomes" id="UP000327294">
    <property type="component" value="Chromosome"/>
</dbReference>